<reference evidence="1" key="2">
    <citation type="journal article" date="2023" name="IMA Fungus">
        <title>Comparative genomic study of the Penicillium genus elucidates a diverse pangenome and 15 lateral gene transfer events.</title>
        <authorList>
            <person name="Petersen C."/>
            <person name="Sorensen T."/>
            <person name="Nielsen M.R."/>
            <person name="Sondergaard T.E."/>
            <person name="Sorensen J.L."/>
            <person name="Fitzpatrick D.A."/>
            <person name="Frisvad J.C."/>
            <person name="Nielsen K.L."/>
        </authorList>
    </citation>
    <scope>NUCLEOTIDE SEQUENCE</scope>
    <source>
        <strain evidence="1">IBT 34128</strain>
    </source>
</reference>
<comment type="caution">
    <text evidence="1">The sequence shown here is derived from an EMBL/GenBank/DDBJ whole genome shotgun (WGS) entry which is preliminary data.</text>
</comment>
<organism evidence="1 2">
    <name type="scientific">Penicillium alfredii</name>
    <dbReference type="NCBI Taxonomy" id="1506179"/>
    <lineage>
        <taxon>Eukaryota</taxon>
        <taxon>Fungi</taxon>
        <taxon>Dikarya</taxon>
        <taxon>Ascomycota</taxon>
        <taxon>Pezizomycotina</taxon>
        <taxon>Eurotiomycetes</taxon>
        <taxon>Eurotiomycetidae</taxon>
        <taxon>Eurotiales</taxon>
        <taxon>Aspergillaceae</taxon>
        <taxon>Penicillium</taxon>
    </lineage>
</organism>
<dbReference type="RefSeq" id="XP_056510948.1">
    <property type="nucleotide sequence ID" value="XM_056655335.1"/>
</dbReference>
<dbReference type="EMBL" id="JAPMSZ010000007">
    <property type="protein sequence ID" value="KAJ5095397.1"/>
    <property type="molecule type" value="Genomic_DNA"/>
</dbReference>
<gene>
    <name evidence="1" type="ORF">NUU61_004753</name>
</gene>
<dbReference type="Proteomes" id="UP001141434">
    <property type="component" value="Unassembled WGS sequence"/>
</dbReference>
<evidence type="ECO:0000313" key="1">
    <source>
        <dbReference type="EMBL" id="KAJ5095397.1"/>
    </source>
</evidence>
<dbReference type="AlphaFoldDB" id="A0A9W9F882"/>
<sequence length="1006" mass="113638">MPFYRDIKVSRNRWGGSRNATPGTRRPFQFAACISSPGFPATTLNPERDDDEKNFNCHGVLSGDSCTSWTQEFRDQYPLRNTTELPRAVDENKPRPTPTEYLSKALRNTGHPLGNNDQLTRVVDPSFVNLDRPASKLLLSRQQGPRSTAGRPGRLCLQTILGEYLRLVDSCLSHTGNTNHADGLDIALNEVFRPDNYNYLKIRGYEVADVAAWAWVLKSQNSHQATLRLFMLEADYRAQHGTDAPGVPPFIPLFLLKQQRLSAHTFRLLLIYSLHLISGKSLPAVTSLVGGDRIRIDPIPENFHPKIDPTTGMTFVVRLIRHARLVWPRALLTIARAFARFLTTPNTDKSATVLRAQRADRFRTEKFNSCLWLLSLPTNIAPFRSTSIQQQAQFELLRAMAAYQPVLPVTRKGYRAVVAIQLAHKKTADERQSAELKAPSWPPWKEAKLGIDAQRGNEGMVSRAMHVLSQMREAGYSHQVWEEISAILAGWDTDRSPTVQTRTLVRRPQYVSFARRHDPNNYTIWVARIRATRTVREAWACFLSYQDHNLPPKGAIYAAMAEKLIYRRKAIQSGFDRTSHALPGDSPEVHPEPASARDLIYVHTEPPTLEEFLEQMLSKGFRPSRRFLALLFQSAPSLQAGLHYLRCSDLTEDQVTLLSTVWSQPHEYETPNIAPLLALPDFVFASFIRFLCVHSGLSGSTATARDTLTTDRFPVIMADRALNGPKTTLFALGEEESGTQHPRALWHAIQLTRLRPACTPAWTHILSALTRERLSKPYRQRNRSFQRIIIWHEILQVLSWMREHDVELGMEGFVPSAAIKHPEAVAESVRILQRATSHNPVMKTDGDDHFDAMVRTALHVLKGQFDHLVLPASRTSGLAERSIFTVDDATDSAICVPTLLHAPSPAMLHAFVRALGTVGDDDGLMHLLHWMSQSAAQLQETAEEHLNGERLMRRTLVAIRVFLERLQRRSVDGARVPSGSIQEAYDLVSRTPWEWPSDAEVEEYQQ</sequence>
<protein>
    <submittedName>
        <fullName evidence="1">Uncharacterized protein</fullName>
    </submittedName>
</protein>
<dbReference type="GeneID" id="81394503"/>
<keyword evidence="2" id="KW-1185">Reference proteome</keyword>
<proteinExistence type="predicted"/>
<evidence type="ECO:0000313" key="2">
    <source>
        <dbReference type="Proteomes" id="UP001141434"/>
    </source>
</evidence>
<dbReference type="OrthoDB" id="410701at2759"/>
<accession>A0A9W9F882</accession>
<reference evidence="1" key="1">
    <citation type="submission" date="2022-11" db="EMBL/GenBank/DDBJ databases">
        <authorList>
            <person name="Petersen C."/>
        </authorList>
    </citation>
    <scope>NUCLEOTIDE SEQUENCE</scope>
    <source>
        <strain evidence="1">IBT 34128</strain>
    </source>
</reference>
<name>A0A9W9F882_9EURO</name>